<comment type="pathway">
    <text evidence="1">Amino-sugar metabolism; N-acetylneuraminate degradation.</text>
</comment>
<dbReference type="AlphaFoldDB" id="A0AAN8BYB5"/>
<comment type="caution">
    <text evidence="11">The sequence shown here is derived from an EMBL/GenBank/DDBJ whole genome shotgun (WGS) entry which is preliminary data.</text>
</comment>
<evidence type="ECO:0000256" key="8">
    <source>
        <dbReference type="ARBA" id="ARBA00033215"/>
    </source>
</evidence>
<gene>
    <name evidence="11" type="ORF">CesoFtcFv8_010829</name>
</gene>
<dbReference type="InterPro" id="IPR010819">
    <property type="entry name" value="AGE/CE"/>
</dbReference>
<dbReference type="EMBL" id="JAULUE010002054">
    <property type="protein sequence ID" value="KAK5894106.1"/>
    <property type="molecule type" value="Genomic_DNA"/>
</dbReference>
<dbReference type="GO" id="GO:0050121">
    <property type="term" value="F:N-acylglucosamine 2-epimerase activity"/>
    <property type="evidence" value="ECO:0007669"/>
    <property type="project" value="UniProtKB-EC"/>
</dbReference>
<dbReference type="Pfam" id="PF07221">
    <property type="entry name" value="GlcNAc_2-epim"/>
    <property type="match status" value="1"/>
</dbReference>
<keyword evidence="12" id="KW-1185">Reference proteome</keyword>
<evidence type="ECO:0000313" key="12">
    <source>
        <dbReference type="Proteomes" id="UP001335648"/>
    </source>
</evidence>
<dbReference type="SUPFAM" id="SSF48208">
    <property type="entry name" value="Six-hairpin glycosidases"/>
    <property type="match status" value="1"/>
</dbReference>
<protein>
    <recommendedName>
        <fullName evidence="4">N-acylglucosamine 2-epimerase</fullName>
        <ecNumber evidence="3">5.1.3.8</ecNumber>
    </recommendedName>
    <alternativeName>
        <fullName evidence="8">GlcNAc 2-epimerase</fullName>
    </alternativeName>
    <alternativeName>
        <fullName evidence="6">N-acetyl-D-glucosamine 2-epimerase</fullName>
    </alternativeName>
    <alternativeName>
        <fullName evidence="7">Renin-binding protein</fullName>
    </alternativeName>
</protein>
<keyword evidence="5" id="KW-0413">Isomerase</keyword>
<evidence type="ECO:0000256" key="6">
    <source>
        <dbReference type="ARBA" id="ARBA00031608"/>
    </source>
</evidence>
<evidence type="ECO:0000256" key="5">
    <source>
        <dbReference type="ARBA" id="ARBA00023235"/>
    </source>
</evidence>
<dbReference type="Gene3D" id="1.50.10.10">
    <property type="match status" value="1"/>
</dbReference>
<dbReference type="Proteomes" id="UP001335648">
    <property type="component" value="Unassembled WGS sequence"/>
</dbReference>
<comment type="subunit">
    <text evidence="10">Homodimer. Forms a heterodimer with renin and inhibits its activity.</text>
</comment>
<evidence type="ECO:0000256" key="1">
    <source>
        <dbReference type="ARBA" id="ARBA00004878"/>
    </source>
</evidence>
<comment type="similarity">
    <text evidence="2">Belongs to the N-acylglucosamine 2-epimerase family.</text>
</comment>
<sequence length="212" mass="24712">MCLWTERSCRGARAGCRTQVNHRLYFQLCQGRRVALGSRSFPDLNMFCFSPPHPGSGHALEAGWFLLQVSAQQKDEALQRTAIDKFMELPYQNGWDKEHGGLFYFLDVDGHCPTQLEWNMKLWWPHCEALIAFLMAYSHTREPALLHRFSEVFEYTFKHFPDAQKGEWFGYLTQEGKVALDFKGGPFKGFFHVPRCLYMCERILDDMLANKD</sequence>
<reference evidence="11 12" key="1">
    <citation type="journal article" date="2023" name="Mol. Biol. Evol.">
        <title>Genomics of Secondarily Temperate Adaptation in the Only Non-Antarctic Icefish.</title>
        <authorList>
            <person name="Rivera-Colon A.G."/>
            <person name="Rayamajhi N."/>
            <person name="Minhas B.F."/>
            <person name="Madrigal G."/>
            <person name="Bilyk K.T."/>
            <person name="Yoon V."/>
            <person name="Hune M."/>
            <person name="Gregory S."/>
            <person name="Cheng C.H.C."/>
            <person name="Catchen J.M."/>
        </authorList>
    </citation>
    <scope>NUCLEOTIDE SEQUENCE [LARGE SCALE GENOMIC DNA]</scope>
    <source>
        <strain evidence="11">JC2023a</strain>
    </source>
</reference>
<dbReference type="InterPro" id="IPR012341">
    <property type="entry name" value="6hp_glycosidase-like_sf"/>
</dbReference>
<evidence type="ECO:0000256" key="10">
    <source>
        <dbReference type="ARBA" id="ARBA00046544"/>
    </source>
</evidence>
<dbReference type="GO" id="GO:0005975">
    <property type="term" value="P:carbohydrate metabolic process"/>
    <property type="evidence" value="ECO:0007669"/>
    <property type="project" value="InterPro"/>
</dbReference>
<evidence type="ECO:0000313" key="11">
    <source>
        <dbReference type="EMBL" id="KAK5894106.1"/>
    </source>
</evidence>
<proteinExistence type="inferred from homology"/>
<evidence type="ECO:0000256" key="9">
    <source>
        <dbReference type="ARBA" id="ARBA00034243"/>
    </source>
</evidence>
<accession>A0AAN8BYB5</accession>
<dbReference type="PANTHER" id="PTHR15108">
    <property type="entry name" value="N-ACYLGLUCOSAMINE-2-EPIMERASE"/>
    <property type="match status" value="1"/>
</dbReference>
<evidence type="ECO:0000256" key="2">
    <source>
        <dbReference type="ARBA" id="ARBA00008558"/>
    </source>
</evidence>
<comment type="catalytic activity">
    <reaction evidence="9">
        <text>an N-acyl-D-glucosamine = an N-acyl-D-mannosamine</text>
        <dbReference type="Rhea" id="RHEA:19033"/>
        <dbReference type="ChEBI" id="CHEBI:16062"/>
        <dbReference type="ChEBI" id="CHEBI:17274"/>
        <dbReference type="EC" id="5.1.3.8"/>
    </reaction>
    <physiologicalReaction direction="left-to-right" evidence="9">
        <dbReference type="Rhea" id="RHEA:19034"/>
    </physiologicalReaction>
    <physiologicalReaction direction="right-to-left" evidence="9">
        <dbReference type="Rhea" id="RHEA:19035"/>
    </physiologicalReaction>
</comment>
<evidence type="ECO:0000256" key="7">
    <source>
        <dbReference type="ARBA" id="ARBA00031909"/>
    </source>
</evidence>
<evidence type="ECO:0000256" key="3">
    <source>
        <dbReference type="ARBA" id="ARBA00013176"/>
    </source>
</evidence>
<name>A0AAN8BYB5_9TELE</name>
<dbReference type="InterPro" id="IPR008928">
    <property type="entry name" value="6-hairpin_glycosidase_sf"/>
</dbReference>
<dbReference type="EC" id="5.1.3.8" evidence="3"/>
<organism evidence="11 12">
    <name type="scientific">Champsocephalus esox</name>
    <name type="common">pike icefish</name>
    <dbReference type="NCBI Taxonomy" id="159716"/>
    <lineage>
        <taxon>Eukaryota</taxon>
        <taxon>Metazoa</taxon>
        <taxon>Chordata</taxon>
        <taxon>Craniata</taxon>
        <taxon>Vertebrata</taxon>
        <taxon>Euteleostomi</taxon>
        <taxon>Actinopterygii</taxon>
        <taxon>Neopterygii</taxon>
        <taxon>Teleostei</taxon>
        <taxon>Neoteleostei</taxon>
        <taxon>Acanthomorphata</taxon>
        <taxon>Eupercaria</taxon>
        <taxon>Perciformes</taxon>
        <taxon>Notothenioidei</taxon>
        <taxon>Channichthyidae</taxon>
        <taxon>Champsocephalus</taxon>
    </lineage>
</organism>
<evidence type="ECO:0000256" key="4">
    <source>
        <dbReference type="ARBA" id="ARBA00014959"/>
    </source>
</evidence>